<evidence type="ECO:0000313" key="2">
    <source>
        <dbReference type="Proteomes" id="UP001064048"/>
    </source>
</evidence>
<organism evidence="1 2">
    <name type="scientific">Choristoneura fumiferana</name>
    <name type="common">Spruce budworm moth</name>
    <name type="synonym">Archips fumiferana</name>
    <dbReference type="NCBI Taxonomy" id="7141"/>
    <lineage>
        <taxon>Eukaryota</taxon>
        <taxon>Metazoa</taxon>
        <taxon>Ecdysozoa</taxon>
        <taxon>Arthropoda</taxon>
        <taxon>Hexapoda</taxon>
        <taxon>Insecta</taxon>
        <taxon>Pterygota</taxon>
        <taxon>Neoptera</taxon>
        <taxon>Endopterygota</taxon>
        <taxon>Lepidoptera</taxon>
        <taxon>Glossata</taxon>
        <taxon>Ditrysia</taxon>
        <taxon>Tortricoidea</taxon>
        <taxon>Tortricidae</taxon>
        <taxon>Tortricinae</taxon>
        <taxon>Choristoneura</taxon>
    </lineage>
</organism>
<name>A0ACC0JYL8_CHOFU</name>
<accession>A0ACC0JYL8</accession>
<dbReference type="Proteomes" id="UP001064048">
    <property type="component" value="Chromosome 12"/>
</dbReference>
<gene>
    <name evidence="1" type="ORF">MSG28_007783</name>
</gene>
<protein>
    <submittedName>
        <fullName evidence="1">Uncharacterized protein</fullName>
    </submittedName>
</protein>
<keyword evidence="2" id="KW-1185">Reference proteome</keyword>
<sequence length="236" mass="26145">MIHGVLCLFFAEFIFADQDIVIKVSPTTIIDTFKSMMRSKYLRELTEDFATKAAEHLLEQIKKNNNGISTPNTSSLEDTNQGPTNPTLEPEDPWPLDSRVNLSKVADRAPSEVPKPAQKSTYDWNQPSPQVLALLQEPSSDGDNLDKAVDLSEDEDAEKEPVIKSVVGPCARSARIATTILLANPAVKQQCLHCCVSAWRVRQPVKLLALEVSHLRPLGWQRICNTPGVADVYGRL</sequence>
<proteinExistence type="predicted"/>
<dbReference type="EMBL" id="CM046112">
    <property type="protein sequence ID" value="KAI8429282.1"/>
    <property type="molecule type" value="Genomic_DNA"/>
</dbReference>
<comment type="caution">
    <text evidence="1">The sequence shown here is derived from an EMBL/GenBank/DDBJ whole genome shotgun (WGS) entry which is preliminary data.</text>
</comment>
<evidence type="ECO:0000313" key="1">
    <source>
        <dbReference type="EMBL" id="KAI8429282.1"/>
    </source>
</evidence>
<reference evidence="1 2" key="1">
    <citation type="journal article" date="2022" name="Genome Biol. Evol.">
        <title>The Spruce Budworm Genome: Reconstructing the Evolutionary History of Antifreeze Proteins.</title>
        <authorList>
            <person name="Beliveau C."/>
            <person name="Gagne P."/>
            <person name="Picq S."/>
            <person name="Vernygora O."/>
            <person name="Keeling C.I."/>
            <person name="Pinkney K."/>
            <person name="Doucet D."/>
            <person name="Wen F."/>
            <person name="Johnston J.S."/>
            <person name="Maaroufi H."/>
            <person name="Boyle B."/>
            <person name="Laroche J."/>
            <person name="Dewar K."/>
            <person name="Juretic N."/>
            <person name="Blackburn G."/>
            <person name="Nisole A."/>
            <person name="Brunet B."/>
            <person name="Brandao M."/>
            <person name="Lumley L."/>
            <person name="Duan J."/>
            <person name="Quan G."/>
            <person name="Lucarotti C.J."/>
            <person name="Roe A.D."/>
            <person name="Sperling F.A.H."/>
            <person name="Levesque R.C."/>
            <person name="Cusson M."/>
        </authorList>
    </citation>
    <scope>NUCLEOTIDE SEQUENCE [LARGE SCALE GENOMIC DNA]</scope>
    <source>
        <strain evidence="1">Glfc:IPQL:Cfum</strain>
    </source>
</reference>